<evidence type="ECO:0000259" key="1">
    <source>
        <dbReference type="Pfam" id="PF07883"/>
    </source>
</evidence>
<dbReference type="InterPro" id="IPR013096">
    <property type="entry name" value="Cupin_2"/>
</dbReference>
<dbReference type="Gene3D" id="2.60.120.10">
    <property type="entry name" value="Jelly Rolls"/>
    <property type="match status" value="1"/>
</dbReference>
<dbReference type="Pfam" id="PF07883">
    <property type="entry name" value="Cupin_2"/>
    <property type="match status" value="1"/>
</dbReference>
<dbReference type="EMBL" id="JBBHJZ010000003">
    <property type="protein sequence ID" value="MEJ5978159.1"/>
    <property type="molecule type" value="Genomic_DNA"/>
</dbReference>
<reference evidence="2 3" key="1">
    <citation type="submission" date="2024-03" db="EMBL/GenBank/DDBJ databases">
        <authorList>
            <person name="Jo J.-H."/>
        </authorList>
    </citation>
    <scope>NUCLEOTIDE SEQUENCE [LARGE SCALE GENOMIC DNA]</scope>
    <source>
        <strain evidence="2 3">PS1R-30</strain>
    </source>
</reference>
<dbReference type="InterPro" id="IPR014710">
    <property type="entry name" value="RmlC-like_jellyroll"/>
</dbReference>
<evidence type="ECO:0000313" key="3">
    <source>
        <dbReference type="Proteomes" id="UP001361239"/>
    </source>
</evidence>
<dbReference type="SUPFAM" id="SSF51182">
    <property type="entry name" value="RmlC-like cupins"/>
    <property type="match status" value="1"/>
</dbReference>
<comment type="caution">
    <text evidence="2">The sequence shown here is derived from an EMBL/GenBank/DDBJ whole genome shotgun (WGS) entry which is preliminary data.</text>
</comment>
<organism evidence="2 3">
    <name type="scientific">Novosphingobium anseongense</name>
    <dbReference type="NCBI Taxonomy" id="3133436"/>
    <lineage>
        <taxon>Bacteria</taxon>
        <taxon>Pseudomonadati</taxon>
        <taxon>Pseudomonadota</taxon>
        <taxon>Alphaproteobacteria</taxon>
        <taxon>Sphingomonadales</taxon>
        <taxon>Sphingomonadaceae</taxon>
        <taxon>Novosphingobium</taxon>
    </lineage>
</organism>
<accession>A0ABU8RYR5</accession>
<name>A0ABU8RYR5_9SPHN</name>
<keyword evidence="3" id="KW-1185">Reference proteome</keyword>
<proteinExistence type="predicted"/>
<gene>
    <name evidence="2" type="ORF">WG901_16015</name>
</gene>
<feature type="domain" description="Cupin type-2" evidence="1">
    <location>
        <begin position="52"/>
        <end position="113"/>
    </location>
</feature>
<sequence>MTIRVHHPDHLVWRKIGDIPMGWMRDHIDATELEGQLSFHEGGDEKTMQLMEMRLNPQTLIAPHAHDEDEIFYVAEGSLHWQDKSLAAGGSIYIPAGVTYSFRTGEAPARLLNFRARVDHSFRPAPLDGD</sequence>
<dbReference type="Proteomes" id="UP001361239">
    <property type="component" value="Unassembled WGS sequence"/>
</dbReference>
<dbReference type="InterPro" id="IPR011051">
    <property type="entry name" value="RmlC_Cupin_sf"/>
</dbReference>
<protein>
    <submittedName>
        <fullName evidence="2">Cupin domain-containing protein</fullName>
    </submittedName>
</protein>
<dbReference type="RefSeq" id="WP_339588096.1">
    <property type="nucleotide sequence ID" value="NZ_JBBHJZ010000003.1"/>
</dbReference>
<evidence type="ECO:0000313" key="2">
    <source>
        <dbReference type="EMBL" id="MEJ5978159.1"/>
    </source>
</evidence>